<reference evidence="6 7" key="1">
    <citation type="submission" date="2024-05" db="EMBL/GenBank/DDBJ databases">
        <authorList>
            <person name="Duchaud E."/>
        </authorList>
    </citation>
    <scope>NUCLEOTIDE SEQUENCE [LARGE SCALE GENOMIC DNA]</scope>
    <source>
        <strain evidence="6">Ena-SAMPLE-TAB-13-05-2024-13:56:06:370-140308</strain>
    </source>
</reference>
<dbReference type="SUPFAM" id="SSF46689">
    <property type="entry name" value="Homeodomain-like"/>
    <property type="match status" value="1"/>
</dbReference>
<evidence type="ECO:0000313" key="6">
    <source>
        <dbReference type="EMBL" id="CAL2103117.1"/>
    </source>
</evidence>
<feature type="transmembrane region" description="Helical" evidence="4">
    <location>
        <begin position="6"/>
        <end position="28"/>
    </location>
</feature>
<dbReference type="Pfam" id="PF12833">
    <property type="entry name" value="HTH_18"/>
    <property type="match status" value="1"/>
</dbReference>
<dbReference type="EMBL" id="CAXJIO010000012">
    <property type="protein sequence ID" value="CAL2103117.1"/>
    <property type="molecule type" value="Genomic_DNA"/>
</dbReference>
<feature type="transmembrane region" description="Helical" evidence="4">
    <location>
        <begin position="200"/>
        <end position="217"/>
    </location>
</feature>
<dbReference type="SMART" id="SM00342">
    <property type="entry name" value="HTH_ARAC"/>
    <property type="match status" value="1"/>
</dbReference>
<gene>
    <name evidence="6" type="ORF">T190423A01A_30231</name>
</gene>
<keyword evidence="7" id="KW-1185">Reference proteome</keyword>
<dbReference type="Gene3D" id="1.10.10.60">
    <property type="entry name" value="Homeodomain-like"/>
    <property type="match status" value="1"/>
</dbReference>
<evidence type="ECO:0000256" key="4">
    <source>
        <dbReference type="SAM" id="Phobius"/>
    </source>
</evidence>
<feature type="transmembrane region" description="Helical" evidence="4">
    <location>
        <begin position="35"/>
        <end position="53"/>
    </location>
</feature>
<dbReference type="PRINTS" id="PR00032">
    <property type="entry name" value="HTHARAC"/>
</dbReference>
<keyword evidence="4" id="KW-0812">Transmembrane</keyword>
<keyword evidence="1" id="KW-0805">Transcription regulation</keyword>
<dbReference type="Proteomes" id="UP001497527">
    <property type="component" value="Unassembled WGS sequence"/>
</dbReference>
<dbReference type="InterPro" id="IPR018062">
    <property type="entry name" value="HTH_AraC-typ_CS"/>
</dbReference>
<dbReference type="PROSITE" id="PS01124">
    <property type="entry name" value="HTH_ARAC_FAMILY_2"/>
    <property type="match status" value="1"/>
</dbReference>
<comment type="caution">
    <text evidence="6">The sequence shown here is derived from an EMBL/GenBank/DDBJ whole genome shotgun (WGS) entry which is preliminary data.</text>
</comment>
<organism evidence="6 7">
    <name type="scientific">Tenacibaculum polynesiense</name>
    <dbReference type="NCBI Taxonomy" id="3137857"/>
    <lineage>
        <taxon>Bacteria</taxon>
        <taxon>Pseudomonadati</taxon>
        <taxon>Bacteroidota</taxon>
        <taxon>Flavobacteriia</taxon>
        <taxon>Flavobacteriales</taxon>
        <taxon>Flavobacteriaceae</taxon>
        <taxon>Tenacibaculum</taxon>
    </lineage>
</organism>
<feature type="transmembrane region" description="Helical" evidence="4">
    <location>
        <begin position="98"/>
        <end position="117"/>
    </location>
</feature>
<feature type="transmembrane region" description="Helical" evidence="4">
    <location>
        <begin position="129"/>
        <end position="150"/>
    </location>
</feature>
<keyword evidence="2" id="KW-0238">DNA-binding</keyword>
<proteinExistence type="predicted"/>
<name>A0ABP1F4A4_9FLAO</name>
<feature type="domain" description="HTH araC/xylS-type" evidence="5">
    <location>
        <begin position="244"/>
        <end position="348"/>
    </location>
</feature>
<dbReference type="InterPro" id="IPR009057">
    <property type="entry name" value="Homeodomain-like_sf"/>
</dbReference>
<dbReference type="InterPro" id="IPR018060">
    <property type="entry name" value="HTH_AraC"/>
</dbReference>
<dbReference type="InterPro" id="IPR020449">
    <property type="entry name" value="Tscrpt_reg_AraC-type_HTH"/>
</dbReference>
<dbReference type="PANTHER" id="PTHR43280">
    <property type="entry name" value="ARAC-FAMILY TRANSCRIPTIONAL REGULATOR"/>
    <property type="match status" value="1"/>
</dbReference>
<evidence type="ECO:0000259" key="5">
    <source>
        <dbReference type="PROSITE" id="PS01124"/>
    </source>
</evidence>
<feature type="transmembrane region" description="Helical" evidence="4">
    <location>
        <begin position="65"/>
        <end position="86"/>
    </location>
</feature>
<keyword evidence="3" id="KW-0804">Transcription</keyword>
<evidence type="ECO:0000256" key="3">
    <source>
        <dbReference type="ARBA" id="ARBA00023163"/>
    </source>
</evidence>
<accession>A0ABP1F4A4</accession>
<keyword evidence="4" id="KW-0472">Membrane</keyword>
<feature type="transmembrane region" description="Helical" evidence="4">
    <location>
        <begin position="177"/>
        <end position="194"/>
    </location>
</feature>
<evidence type="ECO:0000313" key="7">
    <source>
        <dbReference type="Proteomes" id="UP001497527"/>
    </source>
</evidence>
<sequence length="351" mass="40579">MSFLNILLVIISSAGLIHGVTFAIHLIFFKKKKLITNYLLAFILIFMAFRIGKSVMLNFGDNLEPIFIFTGLSFLLLIGPILRWYVAGMTQINFKLPSYFFLELLPFLLVVIASFFAPEEGFNTNKKQVIFIFGSILIFIYLHFAFYIFLSYKTLRDNQKLNGNKTLTKAHKSIRSWLQMLLVGFILIWISYFLNIIEDSVPYIIGPIMYSLVVYYLSYKAFKLKVTDLNGNIFKPNDDRILFDKIVSLIHKDKLYLETTLSLASLSKLIGKSTQKTSEVINQYAKQNFNDFINYKRIQEAKELLKDENNKNFTIASIAFDVGFSSLSSFNSAFKKFEEITPSTYRKKVFS</sequence>
<keyword evidence="4" id="KW-1133">Transmembrane helix</keyword>
<dbReference type="PANTHER" id="PTHR43280:SF29">
    <property type="entry name" value="ARAC-FAMILY TRANSCRIPTIONAL REGULATOR"/>
    <property type="match status" value="1"/>
</dbReference>
<dbReference type="PROSITE" id="PS00041">
    <property type="entry name" value="HTH_ARAC_FAMILY_1"/>
    <property type="match status" value="1"/>
</dbReference>
<evidence type="ECO:0000256" key="1">
    <source>
        <dbReference type="ARBA" id="ARBA00023015"/>
    </source>
</evidence>
<evidence type="ECO:0000256" key="2">
    <source>
        <dbReference type="ARBA" id="ARBA00023125"/>
    </source>
</evidence>
<protein>
    <submittedName>
        <fullName evidence="6">AraC family transcriptional regulator</fullName>
    </submittedName>
</protein>